<keyword evidence="7" id="KW-0808">Transferase</keyword>
<evidence type="ECO:0000256" key="17">
    <source>
        <dbReference type="PROSITE-ProRule" id="PRU10141"/>
    </source>
</evidence>
<dbReference type="SMART" id="SM00220">
    <property type="entry name" value="S_TKc"/>
    <property type="match status" value="1"/>
</dbReference>
<organism evidence="22 23">
    <name type="scientific">Sus scrofa</name>
    <name type="common">Pig</name>
    <dbReference type="NCBI Taxonomy" id="9823"/>
    <lineage>
        <taxon>Eukaryota</taxon>
        <taxon>Metazoa</taxon>
        <taxon>Chordata</taxon>
        <taxon>Craniata</taxon>
        <taxon>Vertebrata</taxon>
        <taxon>Euteleostomi</taxon>
        <taxon>Mammalia</taxon>
        <taxon>Eutheria</taxon>
        <taxon>Laurasiatheria</taxon>
        <taxon>Artiodactyla</taxon>
        <taxon>Suina</taxon>
        <taxon>Suidae</taxon>
        <taxon>Sus</taxon>
    </lineage>
</organism>
<dbReference type="PANTHER" id="PTHR24351">
    <property type="entry name" value="RIBOSOMAL PROTEIN S6 KINASE"/>
    <property type="match status" value="1"/>
</dbReference>
<evidence type="ECO:0000313" key="23">
    <source>
        <dbReference type="Proteomes" id="UP000694728"/>
    </source>
</evidence>
<evidence type="ECO:0000256" key="5">
    <source>
        <dbReference type="ARBA" id="ARBA00022527"/>
    </source>
</evidence>
<evidence type="ECO:0000256" key="16">
    <source>
        <dbReference type="ARBA" id="ARBA00078628"/>
    </source>
</evidence>
<dbReference type="FunFam" id="1.10.510.10:FF:000092">
    <property type="entry name" value="Ribosomal protein S6 kinase"/>
    <property type="match status" value="1"/>
</dbReference>
<dbReference type="Proteomes" id="UP000694728">
    <property type="component" value="Unplaced"/>
</dbReference>
<keyword evidence="8 17" id="KW-0547">Nucleotide-binding</keyword>
<dbReference type="Pfam" id="PF00069">
    <property type="entry name" value="Pkinase"/>
    <property type="match status" value="1"/>
</dbReference>
<reference evidence="22" key="1">
    <citation type="submission" date="2025-05" db="UniProtKB">
        <authorList>
            <consortium name="Ensembl"/>
        </authorList>
    </citation>
    <scope>IDENTIFICATION</scope>
</reference>
<dbReference type="FunFam" id="3.30.200.20:FF:000587">
    <property type="entry name" value="Non-specific serine/threonine protein kinase"/>
    <property type="match status" value="1"/>
</dbReference>
<dbReference type="InterPro" id="IPR000961">
    <property type="entry name" value="AGC-kinase_C"/>
</dbReference>
<dbReference type="PROSITE" id="PS50011">
    <property type="entry name" value="PROTEIN_KINASE_DOM"/>
    <property type="match status" value="1"/>
</dbReference>
<evidence type="ECO:0000256" key="19">
    <source>
        <dbReference type="SAM" id="MobiDB-lite"/>
    </source>
</evidence>
<sequence>MPAPSPDPSSPGPSSPASGGGGLAPPLALTPRFLTGCVSPCRVEGGWPGVSEGRAGGGGNGLGKGTLGALELPPLTSCVHRPVGHYEEVELTETSVNPGPERIGPHCFELLRVLGKGNYGKVFQVRKVQGTNLGKIYAMKVLRKAKIVRNAKDTAHTRAERNILESVKHPFIVELAYAFQTGGKLYLILECLSGGELFTRLEREGIFLEDTACFYLSEITLALGHLHSQGIIYRDLKPENVMLSSQGHIKLTDFGLCKESIHEGTVTHTFCGTIEYMAPEILVRSGHNRAVDWWSLGALMYDMLTGSPPFTAENRKKTMDKIIRGKLVLPPYLTPDARDLVKKFLKRNPSQRIGGGPGDAADVQKHPFFRHINWEDLLARRVDPPFRPCLQSEEDVSQFDTHFTRQTPVDSPDDTALSESANQAFLGFTYVAPSVLDSIKEGFSFQPKLRSPRRLNSSPRTPVRCGGHWPPALLALALLSTGLPWPSLNQS</sequence>
<feature type="compositionally biased region" description="Pro residues" evidence="19">
    <location>
        <begin position="1"/>
        <end position="14"/>
    </location>
</feature>
<dbReference type="AlphaFoldDB" id="A0A8D1GL71"/>
<keyword evidence="5 18" id="KW-0723">Serine/threonine-protein kinase</keyword>
<comment type="similarity">
    <text evidence="2">Belongs to the protein kinase superfamily. AGC Ser/Thr protein kinase family. S6 kinase subfamily.</text>
</comment>
<keyword evidence="10 17" id="KW-0067">ATP-binding</keyword>
<dbReference type="Proteomes" id="UP000694571">
    <property type="component" value="Unplaced"/>
</dbReference>
<evidence type="ECO:0000256" key="1">
    <source>
        <dbReference type="ARBA" id="ARBA00004496"/>
    </source>
</evidence>
<feature type="binding site" evidence="17">
    <location>
        <position position="140"/>
    </location>
    <ligand>
        <name>ATP</name>
        <dbReference type="ChEBI" id="CHEBI:30616"/>
    </ligand>
</feature>
<evidence type="ECO:0000256" key="18">
    <source>
        <dbReference type="RuleBase" id="RU000304"/>
    </source>
</evidence>
<accession>A0A8D1GL71</accession>
<dbReference type="SMART" id="SM00133">
    <property type="entry name" value="S_TK_X"/>
    <property type="match status" value="1"/>
</dbReference>
<dbReference type="Gene3D" id="1.10.510.10">
    <property type="entry name" value="Transferase(Phosphotransferase) domain 1"/>
    <property type="match status" value="1"/>
</dbReference>
<dbReference type="Gene3D" id="3.30.200.20">
    <property type="entry name" value="Phosphorylase Kinase, domain 1"/>
    <property type="match status" value="1"/>
</dbReference>
<dbReference type="InterPro" id="IPR008271">
    <property type="entry name" value="Ser/Thr_kinase_AS"/>
</dbReference>
<dbReference type="Proteomes" id="UP000694720">
    <property type="component" value="Unplaced"/>
</dbReference>
<dbReference type="PROSITE" id="PS00107">
    <property type="entry name" value="PROTEIN_KINASE_ATP"/>
    <property type="match status" value="1"/>
</dbReference>
<dbReference type="Proteomes" id="UP000694722">
    <property type="component" value="Unplaced"/>
</dbReference>
<dbReference type="InterPro" id="IPR000719">
    <property type="entry name" value="Prot_kinase_dom"/>
</dbReference>
<dbReference type="Ensembl" id="ENSSSCT00040098297.1">
    <property type="protein sequence ID" value="ENSSSCP00040043897.1"/>
    <property type="gene ID" value="ENSSSCG00040071314.1"/>
</dbReference>
<protein>
    <recommendedName>
        <fullName evidence="14">Ribosomal protein S6 kinase beta-2</fullName>
        <ecNumber evidence="3">2.7.11.1</ecNumber>
    </recommendedName>
    <alternativeName>
        <fullName evidence="16">70 kDa ribosomal protein S6 kinase 2</fullName>
    </alternativeName>
    <alternativeName>
        <fullName evidence="15">p70 ribosomal S6 kinase beta</fullName>
    </alternativeName>
</protein>
<name>A0A8D1GL71_PIG</name>
<dbReference type="Pfam" id="PF00433">
    <property type="entry name" value="Pkinase_C"/>
    <property type="match status" value="1"/>
</dbReference>
<feature type="domain" description="AGC-kinase C-terminal" evidence="21">
    <location>
        <begin position="370"/>
        <end position="440"/>
    </location>
</feature>
<keyword evidence="9" id="KW-0418">Kinase</keyword>
<dbReference type="GO" id="GO:0005737">
    <property type="term" value="C:cytoplasm"/>
    <property type="evidence" value="ECO:0007669"/>
    <property type="project" value="UniProtKB-SubCell"/>
</dbReference>
<dbReference type="EC" id="2.7.11.1" evidence="3"/>
<comment type="catalytic activity">
    <reaction evidence="11">
        <text>L-threonyl-[protein] + ATP = O-phospho-L-threonyl-[protein] + ADP + H(+)</text>
        <dbReference type="Rhea" id="RHEA:46608"/>
        <dbReference type="Rhea" id="RHEA-COMP:11060"/>
        <dbReference type="Rhea" id="RHEA-COMP:11605"/>
        <dbReference type="ChEBI" id="CHEBI:15378"/>
        <dbReference type="ChEBI" id="CHEBI:30013"/>
        <dbReference type="ChEBI" id="CHEBI:30616"/>
        <dbReference type="ChEBI" id="CHEBI:61977"/>
        <dbReference type="ChEBI" id="CHEBI:456216"/>
        <dbReference type="EC" id="2.7.11.1"/>
    </reaction>
</comment>
<evidence type="ECO:0000313" key="22">
    <source>
        <dbReference type="Ensembl" id="ENSSSCP00045003224.1"/>
    </source>
</evidence>
<evidence type="ECO:0000256" key="15">
    <source>
        <dbReference type="ARBA" id="ARBA00076841"/>
    </source>
</evidence>
<dbReference type="InterPro" id="IPR017441">
    <property type="entry name" value="Protein_kinase_ATP_BS"/>
</dbReference>
<dbReference type="GO" id="GO:0005524">
    <property type="term" value="F:ATP binding"/>
    <property type="evidence" value="ECO:0007669"/>
    <property type="project" value="UniProtKB-UniRule"/>
</dbReference>
<evidence type="ECO:0000256" key="14">
    <source>
        <dbReference type="ARBA" id="ARBA00072495"/>
    </source>
</evidence>
<feature type="region of interest" description="Disordered" evidence="19">
    <location>
        <begin position="1"/>
        <end position="25"/>
    </location>
</feature>
<evidence type="ECO:0000256" key="11">
    <source>
        <dbReference type="ARBA" id="ARBA00047899"/>
    </source>
</evidence>
<evidence type="ECO:0000256" key="6">
    <source>
        <dbReference type="ARBA" id="ARBA00022553"/>
    </source>
</evidence>
<dbReference type="FunFam" id="3.30.200.20:FF:001128">
    <property type="entry name" value="Non-specific serine/threonine protein kinase"/>
    <property type="match status" value="1"/>
</dbReference>
<dbReference type="SUPFAM" id="SSF56112">
    <property type="entry name" value="Protein kinase-like (PK-like)"/>
    <property type="match status" value="1"/>
</dbReference>
<evidence type="ECO:0000256" key="2">
    <source>
        <dbReference type="ARBA" id="ARBA00009804"/>
    </source>
</evidence>
<evidence type="ECO:0000256" key="10">
    <source>
        <dbReference type="ARBA" id="ARBA00022840"/>
    </source>
</evidence>
<dbReference type="Ensembl" id="ENSSSCT00045004908.1">
    <property type="protein sequence ID" value="ENSSSCP00045003224.1"/>
    <property type="gene ID" value="ENSSSCG00045003029.1"/>
</dbReference>
<feature type="domain" description="Protein kinase" evidence="20">
    <location>
        <begin position="108"/>
        <end position="369"/>
    </location>
</feature>
<dbReference type="PROSITE" id="PS00108">
    <property type="entry name" value="PROTEIN_KINASE_ST"/>
    <property type="match status" value="1"/>
</dbReference>
<comment type="function">
    <text evidence="13">Phosphorylates specifically ribosomal protein S6. Seems to act downstream of mTOR signaling in response to growth factors and nutrients to promote cell proliferation, cell growth and cell cycle progression in an alternative pathway regulated by MEAK7.</text>
</comment>
<evidence type="ECO:0000256" key="8">
    <source>
        <dbReference type="ARBA" id="ARBA00022741"/>
    </source>
</evidence>
<dbReference type="Ensembl" id="ENSSSCT00035088121.1">
    <property type="protein sequence ID" value="ENSSSCP00035036812.1"/>
    <property type="gene ID" value="ENSSSCG00035065403.1"/>
</dbReference>
<dbReference type="PROSITE" id="PS51285">
    <property type="entry name" value="AGC_KINASE_CTER"/>
    <property type="match status" value="1"/>
</dbReference>
<dbReference type="InterPro" id="IPR011009">
    <property type="entry name" value="Kinase-like_dom_sf"/>
</dbReference>
<evidence type="ECO:0000259" key="20">
    <source>
        <dbReference type="PROSITE" id="PS50011"/>
    </source>
</evidence>
<keyword evidence="4" id="KW-0963">Cytoplasm</keyword>
<evidence type="ECO:0000256" key="4">
    <source>
        <dbReference type="ARBA" id="ARBA00022490"/>
    </source>
</evidence>
<dbReference type="CDD" id="cd05584">
    <property type="entry name" value="STKc_p70S6K"/>
    <property type="match status" value="1"/>
</dbReference>
<evidence type="ECO:0000259" key="21">
    <source>
        <dbReference type="PROSITE" id="PS51285"/>
    </source>
</evidence>
<dbReference type="Ensembl" id="ENSSSCT00050108325.1">
    <property type="protein sequence ID" value="ENSSSCP00050048039.1"/>
    <property type="gene ID" value="ENSSSCG00050078587.1"/>
</dbReference>
<comment type="catalytic activity">
    <reaction evidence="12">
        <text>L-seryl-[protein] + ATP = O-phospho-L-seryl-[protein] + ADP + H(+)</text>
        <dbReference type="Rhea" id="RHEA:17989"/>
        <dbReference type="Rhea" id="RHEA-COMP:9863"/>
        <dbReference type="Rhea" id="RHEA-COMP:11604"/>
        <dbReference type="ChEBI" id="CHEBI:15378"/>
        <dbReference type="ChEBI" id="CHEBI:29999"/>
        <dbReference type="ChEBI" id="CHEBI:30616"/>
        <dbReference type="ChEBI" id="CHEBI:83421"/>
        <dbReference type="ChEBI" id="CHEBI:456216"/>
        <dbReference type="EC" id="2.7.11.1"/>
    </reaction>
</comment>
<evidence type="ECO:0000256" key="13">
    <source>
        <dbReference type="ARBA" id="ARBA00053693"/>
    </source>
</evidence>
<evidence type="ECO:0000256" key="3">
    <source>
        <dbReference type="ARBA" id="ARBA00012513"/>
    </source>
</evidence>
<dbReference type="InterPro" id="IPR017892">
    <property type="entry name" value="Pkinase_C"/>
</dbReference>
<evidence type="ECO:0000256" key="9">
    <source>
        <dbReference type="ARBA" id="ARBA00022777"/>
    </source>
</evidence>
<dbReference type="GO" id="GO:0004674">
    <property type="term" value="F:protein serine/threonine kinase activity"/>
    <property type="evidence" value="ECO:0007669"/>
    <property type="project" value="UniProtKB-KW"/>
</dbReference>
<keyword evidence="6" id="KW-0597">Phosphoprotein</keyword>
<comment type="subcellular location">
    <subcellularLocation>
        <location evidence="1">Cytoplasm</location>
    </subcellularLocation>
</comment>
<evidence type="ECO:0000256" key="12">
    <source>
        <dbReference type="ARBA" id="ARBA00048679"/>
    </source>
</evidence>
<evidence type="ECO:0000256" key="7">
    <source>
        <dbReference type="ARBA" id="ARBA00022679"/>
    </source>
</evidence>
<proteinExistence type="inferred from homology"/>